<dbReference type="OrthoDB" id="1624444at2"/>
<accession>A0A1L8CRS0</accession>
<name>A0A1L8CRS0_9THEO</name>
<evidence type="ECO:0000313" key="3">
    <source>
        <dbReference type="Proteomes" id="UP000187485"/>
    </source>
</evidence>
<dbReference type="InterPro" id="IPR022225">
    <property type="entry name" value="Phage_tail_fibre_N"/>
</dbReference>
<dbReference type="Pfam" id="PF12571">
    <property type="entry name" value="Phage_tail_fib"/>
    <property type="match status" value="1"/>
</dbReference>
<dbReference type="RefSeq" id="WP_075858072.1">
    <property type="nucleotide sequence ID" value="NZ_BDJK01000003.1"/>
</dbReference>
<dbReference type="EMBL" id="BDJK01000003">
    <property type="protein sequence ID" value="GAV21621.1"/>
    <property type="molecule type" value="Genomic_DNA"/>
</dbReference>
<gene>
    <name evidence="2" type="ORF">cpu_01310</name>
</gene>
<protein>
    <recommendedName>
        <fullName evidence="1">Phage tail fibre protein N-terminal domain-containing protein</fullName>
    </recommendedName>
</protein>
<evidence type="ECO:0000313" key="2">
    <source>
        <dbReference type="EMBL" id="GAV21621.1"/>
    </source>
</evidence>
<feature type="domain" description="Phage tail fibre protein N-terminal" evidence="1">
    <location>
        <begin position="8"/>
        <end position="152"/>
    </location>
</feature>
<organism evidence="2 3">
    <name type="scientific">Carboxydothermus pertinax</name>
    <dbReference type="NCBI Taxonomy" id="870242"/>
    <lineage>
        <taxon>Bacteria</taxon>
        <taxon>Bacillati</taxon>
        <taxon>Bacillota</taxon>
        <taxon>Clostridia</taxon>
        <taxon>Thermoanaerobacterales</taxon>
        <taxon>Thermoanaerobacteraceae</taxon>
        <taxon>Carboxydothermus</taxon>
    </lineage>
</organism>
<evidence type="ECO:0000259" key="1">
    <source>
        <dbReference type="Pfam" id="PF12571"/>
    </source>
</evidence>
<dbReference type="AlphaFoldDB" id="A0A1L8CRS0"/>
<keyword evidence="3" id="KW-1185">Reference proteome</keyword>
<dbReference type="Proteomes" id="UP000187485">
    <property type="component" value="Unassembled WGS sequence"/>
</dbReference>
<sequence length="400" mass="42459">MAAFGGLFITNKGRALQAKAQIGTQLTFTRIAVGDGELGGSSILDLTALKHEVKSLPIIKIKTLSGGKAIVGTVLSNQDLTQGFYLREIGVFAQDPDLGEILYCYGNADALAEYIPAGGGSDIIEKQIDIITIIGNASSVSAVIDESLIFETPAGAQEKANLAESNAKAYADQQVATRVLNAGGVPSIQAGADAFKPTPGTAGRIYIATDTKIIYRDTGTAWDKVGVVKWDDIEEKPLQNMILICTSTTRPANPVEGQHIYETDTDKTLKWDGTQWKEVGSLSQKTITFCIPGDAFVKTNFAGWLSDGNYKITRVKIYSDTAPTGADLIIDLNKNGTTIFTTQTNRPKVVAGTNAGVDVTTIEVNTLAPGDRLTLDIDQVGSTTPGGNNLLVTVVMIPND</sequence>
<proteinExistence type="predicted"/>
<reference evidence="3" key="1">
    <citation type="submission" date="2016-12" db="EMBL/GenBank/DDBJ databases">
        <title>Draft Genome Sequences od Carboxydothermus pertinax and islandicus, Hydrogenogenic Carboxydotrophic Bacteria.</title>
        <authorList>
            <person name="Fukuyama Y."/>
            <person name="Ohmae K."/>
            <person name="Yoneda Y."/>
            <person name="Yoshida T."/>
            <person name="Sako Y."/>
        </authorList>
    </citation>
    <scope>NUCLEOTIDE SEQUENCE [LARGE SCALE GENOMIC DNA]</scope>
    <source>
        <strain evidence="3">Ug1</strain>
    </source>
</reference>
<dbReference type="STRING" id="870242.cpu_01310"/>
<comment type="caution">
    <text evidence="2">The sequence shown here is derived from an EMBL/GenBank/DDBJ whole genome shotgun (WGS) entry which is preliminary data.</text>
</comment>